<feature type="transmembrane region" description="Helical" evidence="11">
    <location>
        <begin position="829"/>
        <end position="847"/>
    </location>
</feature>
<reference evidence="13 14" key="1">
    <citation type="journal article" date="2024" name="IMA Fungus">
        <title>Apiospora arundinis, a panoply of carbohydrate-active enzymes and secondary metabolites.</title>
        <authorList>
            <person name="Sorensen T."/>
            <person name="Petersen C."/>
            <person name="Muurmann A.T."/>
            <person name="Christiansen J.V."/>
            <person name="Brundto M.L."/>
            <person name="Overgaard C.K."/>
            <person name="Boysen A.T."/>
            <person name="Wollenberg R.D."/>
            <person name="Larsen T.O."/>
            <person name="Sorensen J.L."/>
            <person name="Nielsen K.L."/>
            <person name="Sondergaard T.E."/>
        </authorList>
    </citation>
    <scope>NUCLEOTIDE SEQUENCE [LARGE SCALE GENOMIC DNA]</scope>
    <source>
        <strain evidence="13 14">AAU 773</strain>
    </source>
</reference>
<dbReference type="Proteomes" id="UP001390339">
    <property type="component" value="Unassembled WGS sequence"/>
</dbReference>
<feature type="domain" description="ABC transporter" evidence="12">
    <location>
        <begin position="472"/>
        <end position="708"/>
    </location>
</feature>
<dbReference type="InterPro" id="IPR003593">
    <property type="entry name" value="AAA+_ATPase"/>
</dbReference>
<feature type="compositionally biased region" description="Low complexity" evidence="10">
    <location>
        <begin position="785"/>
        <end position="802"/>
    </location>
</feature>
<dbReference type="EMBL" id="JAPCWZ010000006">
    <property type="protein sequence ID" value="KAK8859154.1"/>
    <property type="molecule type" value="Genomic_DNA"/>
</dbReference>
<evidence type="ECO:0000256" key="10">
    <source>
        <dbReference type="SAM" id="MobiDB-lite"/>
    </source>
</evidence>
<evidence type="ECO:0000256" key="9">
    <source>
        <dbReference type="ARBA" id="ARBA00023136"/>
    </source>
</evidence>
<feature type="transmembrane region" description="Helical" evidence="11">
    <location>
        <begin position="20"/>
        <end position="45"/>
    </location>
</feature>
<keyword evidence="5" id="KW-0677">Repeat</keyword>
<feature type="transmembrane region" description="Helical" evidence="11">
    <location>
        <begin position="271"/>
        <end position="294"/>
    </location>
</feature>
<evidence type="ECO:0000256" key="5">
    <source>
        <dbReference type="ARBA" id="ARBA00022737"/>
    </source>
</evidence>
<sequence>MQFNRLVSQTWALTRKNFTIAIFRTPISTCIQALLLPILILTLLLEIPNLIPDPNKYGVASPAKVASLVDSMRNAGNKKLVVIQSPSLGPDFPDVFSKLTAPLDAQRIIHASDEDDLPRACDVNDRGDSNCYAAIFFNDSPKSGMPNATWNYTVKVAPIAGGSYYSFNPFVHDNQLEGFELPLQLAIDNAITNSTTVPEVFAFTEETQEENAEKKRKAFATTTTDTLSYVFFITMAMMCYHVSSMIVMERESGLSQLMDAMGGPETAWSRIASYMITFDLLYLPLWIILGCIFWKLFATDSSPAITIFWQILTGWAVTHASIFAAAFFRRAAVGTIVVAGLSYLLSILAAYADSLRDNPPSVSLVAILGLLFPTMNYTFFFDYLGKMQMSKLPLDLASPRPLSSVADQGSYYRASYSWTTDVAPYFLWLELVAQIIVFPLLAWVAEHYLHRISPHHRAFNDDPTAKASHAAIEATNLEKHYHPSIWRKLFCCCCCGARNPPVKAVNGLHLAAERNQILCLVGPNGSGKSTTLDMIAGFQRPTRGDIAINASPYSVGICPQKNILWDDLTVREHVALWNMLKDTPESLEALEELIETCDLTLKATCKSKNLSGGMKRKLHLACMLVGGSSVCLMDEVTSGMDPISRRVIWNAILKERSKRTMVFTTHFLDECEVLSDNIVVLSMGTVKCQGTPAELKHQYGGGYRVHIPKTESVTHIEYPITDHGDHYICTTPDPSSAARVLGSFKHSGNARFSITGPTIEDVFLHVSADDPAVLEAKLAEETAEAENAANPISPRDAAADTAAPRKDPSFLQQMRALVHKRILILRSQWLLYLILLAVPIIVVGAAGRKCLTSDDKEYKMPTCDQVTVRIVPSKGASPVFTRNITTLAVGPPSLNSTLVDAARTSYDMALRVSPQYSYYSKNSNVTTVPAVLLNDRKGFYDYFASNAGNSTTRGRSVSKLGGIYLDNNSQDGQPPLLAISTGYSSGASGMSLMNLMTTARTGTPIAMNSGTLTFHSESGYSGGGGGAALWVIIFAAMMTFYPLFFALYPTYEKQSGVRALQYSNGVRTMPLWLSHLFFDFISVLIISIICTAIMATQAPYWGVGYLWFILALYGIAATITVYMISTLVRSQPMAFSLAMLIMLIEFIAALVPAMIVGAEDTKTLNGITYGLGLILPIENVIRAVSLSLNNNKVRCRGSDIITNPGSIEAYGGPILLLIVYTIIAFFLLIKLDRSTTSTGLFSRIGKVLGRDKAPQPKDEEKKDSGNALSGRPDVDKEMVRVTSSSSSAVDTNDDLLRLVHLTKRFGSSTNSPAVNDVSLGLRKGEILALLGPNGAGKSTVINMIRGEVAPTAGSIYLLDKDTDVARGDLRTAQRHIGVCPQFDALDLLTVREHLDLYARCKGIHSPQVVDRAMSQVGLAAHAAKPASKLSGGMKRKLSLAIALLGDPPVLLVDEPSTAMDAAAKRVLWKTLQRLAPGRSVLLTTHSMEEADTLATRAAILSKRLLAVGTTAELREAYSNEYHVHLVLASAPVSSDEEMRAVEGWVTDTFPRARFEGMNLGGQVRFILPADSPVGTVDRSQVDAQEEDGVVSPITEEQQGSTAAAGHTQSLTGYLIDVLENNKARLGINCYSIGAATMERVFMSVVKESDAPEDDGLGRTKA</sequence>
<feature type="domain" description="ABC transporter" evidence="12">
    <location>
        <begin position="1296"/>
        <end position="1527"/>
    </location>
</feature>
<proteinExistence type="inferred from homology"/>
<feature type="transmembrane region" description="Helical" evidence="11">
    <location>
        <begin position="1069"/>
        <end position="1094"/>
    </location>
</feature>
<dbReference type="Pfam" id="PF12698">
    <property type="entry name" value="ABC2_membrane_3"/>
    <property type="match status" value="2"/>
</dbReference>
<dbReference type="InterPro" id="IPR027417">
    <property type="entry name" value="P-loop_NTPase"/>
</dbReference>
<feature type="transmembrane region" description="Helical" evidence="11">
    <location>
        <begin position="1100"/>
        <end position="1122"/>
    </location>
</feature>
<feature type="transmembrane region" description="Helical" evidence="11">
    <location>
        <begin position="1167"/>
        <end position="1188"/>
    </location>
</feature>
<keyword evidence="9 11" id="KW-0472">Membrane</keyword>
<dbReference type="Pfam" id="PF00005">
    <property type="entry name" value="ABC_tran"/>
    <property type="match status" value="2"/>
</dbReference>
<accession>A0ABR2I7Y0</accession>
<feature type="transmembrane region" description="Helical" evidence="11">
    <location>
        <begin position="1209"/>
        <end position="1229"/>
    </location>
</feature>
<evidence type="ECO:0000313" key="14">
    <source>
        <dbReference type="Proteomes" id="UP001390339"/>
    </source>
</evidence>
<feature type="transmembrane region" description="Helical" evidence="11">
    <location>
        <begin position="306"/>
        <end position="327"/>
    </location>
</feature>
<comment type="similarity">
    <text evidence="2">Belongs to the ABC transporter superfamily. ABCA family.</text>
</comment>
<dbReference type="InterPro" id="IPR003439">
    <property type="entry name" value="ABC_transporter-like_ATP-bd"/>
</dbReference>
<evidence type="ECO:0000256" key="8">
    <source>
        <dbReference type="ARBA" id="ARBA00022989"/>
    </source>
</evidence>
<evidence type="ECO:0000256" key="6">
    <source>
        <dbReference type="ARBA" id="ARBA00022741"/>
    </source>
</evidence>
<evidence type="ECO:0000256" key="3">
    <source>
        <dbReference type="ARBA" id="ARBA00022448"/>
    </source>
</evidence>
<feature type="transmembrane region" description="Helical" evidence="11">
    <location>
        <begin position="425"/>
        <end position="445"/>
    </location>
</feature>
<feature type="transmembrane region" description="Helical" evidence="11">
    <location>
        <begin position="364"/>
        <end position="384"/>
    </location>
</feature>
<dbReference type="SMART" id="SM00382">
    <property type="entry name" value="AAA"/>
    <property type="match status" value="2"/>
</dbReference>
<feature type="region of interest" description="Disordered" evidence="10">
    <location>
        <begin position="1251"/>
        <end position="1276"/>
    </location>
</feature>
<comment type="subcellular location">
    <subcellularLocation>
        <location evidence="1">Membrane</location>
        <topology evidence="1">Multi-pass membrane protein</topology>
    </subcellularLocation>
</comment>
<dbReference type="PANTHER" id="PTHR19229:SF36">
    <property type="entry name" value="ATP-BINDING CASSETTE SUB-FAMILY A MEMBER 2"/>
    <property type="match status" value="1"/>
</dbReference>
<feature type="transmembrane region" description="Helical" evidence="11">
    <location>
        <begin position="226"/>
        <end position="248"/>
    </location>
</feature>
<comment type="caution">
    <text evidence="13">The sequence shown here is derived from an EMBL/GenBank/DDBJ whole genome shotgun (WGS) entry which is preliminary data.</text>
</comment>
<keyword evidence="13" id="KW-0378">Hydrolase</keyword>
<evidence type="ECO:0000256" key="11">
    <source>
        <dbReference type="SAM" id="Phobius"/>
    </source>
</evidence>
<dbReference type="GO" id="GO:0016787">
    <property type="term" value="F:hydrolase activity"/>
    <property type="evidence" value="ECO:0007669"/>
    <property type="project" value="UniProtKB-KW"/>
</dbReference>
<gene>
    <name evidence="13" type="ORF">PGQ11_009888</name>
</gene>
<evidence type="ECO:0000259" key="12">
    <source>
        <dbReference type="PROSITE" id="PS50893"/>
    </source>
</evidence>
<feature type="region of interest" description="Disordered" evidence="10">
    <location>
        <begin position="784"/>
        <end position="805"/>
    </location>
</feature>
<dbReference type="InterPro" id="IPR026082">
    <property type="entry name" value="ABCA"/>
</dbReference>
<keyword evidence="6" id="KW-0547">Nucleotide-binding</keyword>
<keyword evidence="7" id="KW-0067">ATP-binding</keyword>
<keyword evidence="14" id="KW-1185">Reference proteome</keyword>
<keyword evidence="4 11" id="KW-0812">Transmembrane</keyword>
<protein>
    <submittedName>
        <fullName evidence="13">P-loop containing nucleoside triphosphate hydrolase protein</fullName>
    </submittedName>
</protein>
<evidence type="ECO:0000256" key="1">
    <source>
        <dbReference type="ARBA" id="ARBA00004141"/>
    </source>
</evidence>
<dbReference type="PANTHER" id="PTHR19229">
    <property type="entry name" value="ATP-BINDING CASSETTE TRANSPORTER SUBFAMILY A ABCA"/>
    <property type="match status" value="1"/>
</dbReference>
<dbReference type="PROSITE" id="PS50893">
    <property type="entry name" value="ABC_TRANSPORTER_2"/>
    <property type="match status" value="2"/>
</dbReference>
<keyword evidence="8 11" id="KW-1133">Transmembrane helix</keyword>
<evidence type="ECO:0000256" key="4">
    <source>
        <dbReference type="ARBA" id="ARBA00022692"/>
    </source>
</evidence>
<dbReference type="InterPro" id="IPR017871">
    <property type="entry name" value="ABC_transporter-like_CS"/>
</dbReference>
<evidence type="ECO:0000256" key="2">
    <source>
        <dbReference type="ARBA" id="ARBA00008869"/>
    </source>
</evidence>
<feature type="compositionally biased region" description="Basic and acidic residues" evidence="10">
    <location>
        <begin position="1251"/>
        <end position="1264"/>
    </location>
</feature>
<dbReference type="SUPFAM" id="SSF52540">
    <property type="entry name" value="P-loop containing nucleoside triphosphate hydrolases"/>
    <property type="match status" value="2"/>
</dbReference>
<dbReference type="PROSITE" id="PS00211">
    <property type="entry name" value="ABC_TRANSPORTER_1"/>
    <property type="match status" value="1"/>
</dbReference>
<name>A0ABR2I7Y0_9PEZI</name>
<evidence type="ECO:0000256" key="7">
    <source>
        <dbReference type="ARBA" id="ARBA00022840"/>
    </source>
</evidence>
<dbReference type="InterPro" id="IPR013525">
    <property type="entry name" value="ABC2_TM"/>
</dbReference>
<feature type="transmembrane region" description="Helical" evidence="11">
    <location>
        <begin position="1134"/>
        <end position="1155"/>
    </location>
</feature>
<feature type="transmembrane region" description="Helical" evidence="11">
    <location>
        <begin position="1027"/>
        <end position="1048"/>
    </location>
</feature>
<dbReference type="CDD" id="cd03263">
    <property type="entry name" value="ABC_subfamily_A"/>
    <property type="match status" value="2"/>
</dbReference>
<keyword evidence="3" id="KW-0813">Transport</keyword>
<evidence type="ECO:0000313" key="13">
    <source>
        <dbReference type="EMBL" id="KAK8859154.1"/>
    </source>
</evidence>
<feature type="transmembrane region" description="Helical" evidence="11">
    <location>
        <begin position="333"/>
        <end position="352"/>
    </location>
</feature>
<organism evidence="13 14">
    <name type="scientific">Apiospora arundinis</name>
    <dbReference type="NCBI Taxonomy" id="335852"/>
    <lineage>
        <taxon>Eukaryota</taxon>
        <taxon>Fungi</taxon>
        <taxon>Dikarya</taxon>
        <taxon>Ascomycota</taxon>
        <taxon>Pezizomycotina</taxon>
        <taxon>Sordariomycetes</taxon>
        <taxon>Xylariomycetidae</taxon>
        <taxon>Amphisphaeriales</taxon>
        <taxon>Apiosporaceae</taxon>
        <taxon>Apiospora</taxon>
    </lineage>
</organism>
<dbReference type="Gene3D" id="3.40.50.300">
    <property type="entry name" value="P-loop containing nucleotide triphosphate hydrolases"/>
    <property type="match status" value="2"/>
</dbReference>